<feature type="transmembrane region" description="Helical" evidence="1">
    <location>
        <begin position="236"/>
        <end position="264"/>
    </location>
</feature>
<dbReference type="EMBL" id="JYDI01000622">
    <property type="protein sequence ID" value="KRY44347.1"/>
    <property type="molecule type" value="Genomic_DNA"/>
</dbReference>
<reference evidence="2 3" key="1">
    <citation type="submission" date="2015-01" db="EMBL/GenBank/DDBJ databases">
        <title>Evolution of Trichinella species and genotypes.</title>
        <authorList>
            <person name="Korhonen P.K."/>
            <person name="Edoardo P."/>
            <person name="Giuseppe L.R."/>
            <person name="Gasser R.B."/>
        </authorList>
    </citation>
    <scope>NUCLEOTIDE SEQUENCE [LARGE SCALE GENOMIC DNA]</scope>
    <source>
        <strain evidence="2">ISS120</strain>
    </source>
</reference>
<protein>
    <submittedName>
        <fullName evidence="2">Uncharacterized protein</fullName>
    </submittedName>
</protein>
<keyword evidence="3" id="KW-1185">Reference proteome</keyword>
<gene>
    <name evidence="2" type="ORF">T03_10032</name>
</gene>
<keyword evidence="1" id="KW-0812">Transmembrane</keyword>
<organism evidence="2 3">
    <name type="scientific">Trichinella britovi</name>
    <name type="common">Parasitic roundworm</name>
    <dbReference type="NCBI Taxonomy" id="45882"/>
    <lineage>
        <taxon>Eukaryota</taxon>
        <taxon>Metazoa</taxon>
        <taxon>Ecdysozoa</taxon>
        <taxon>Nematoda</taxon>
        <taxon>Enoplea</taxon>
        <taxon>Dorylaimia</taxon>
        <taxon>Trichinellida</taxon>
        <taxon>Trichinellidae</taxon>
        <taxon>Trichinella</taxon>
    </lineage>
</organism>
<accession>A0A0V1C4S8</accession>
<proteinExistence type="predicted"/>
<evidence type="ECO:0000256" key="1">
    <source>
        <dbReference type="SAM" id="Phobius"/>
    </source>
</evidence>
<dbReference type="AlphaFoldDB" id="A0A0V1C4S8"/>
<evidence type="ECO:0000313" key="2">
    <source>
        <dbReference type="EMBL" id="KRY44347.1"/>
    </source>
</evidence>
<keyword evidence="1" id="KW-0472">Membrane</keyword>
<feature type="transmembrane region" description="Helical" evidence="1">
    <location>
        <begin position="123"/>
        <end position="141"/>
    </location>
</feature>
<feature type="transmembrane region" description="Helical" evidence="1">
    <location>
        <begin position="38"/>
        <end position="62"/>
    </location>
</feature>
<sequence length="316" mass="35641">MPSIAQASHTNLAYQRLIMVHEQRQFKGDSSLMDTQPLYVLMGSILIAGKGNIVVVLSLSLHQEEANFSYHRPPKEVVLEESVYTSWKVAVLVGYVLLRDYVIRMEICENYRLRNQLRYQRTAYFCPFTGVQLSISVILPWNSEDDSTTSPPRISGRFFYNGHPALYKITAVFLLVPDTTILETAHDRLAHRGLSDFGMPSIAQASHTNLAYQRLIMVHEQRQFKGDSSLMDTQPLYVLMGSILIAGKGNIVVVLSLSSCFSYIRKRQTFRTIGLQVHKKRGGAGRKRLHIVEGCGPCRLCIVGMDSSIAKIYKVV</sequence>
<evidence type="ECO:0000313" key="3">
    <source>
        <dbReference type="Proteomes" id="UP000054653"/>
    </source>
</evidence>
<dbReference type="Proteomes" id="UP000054653">
    <property type="component" value="Unassembled WGS sequence"/>
</dbReference>
<keyword evidence="1" id="KW-1133">Transmembrane helix</keyword>
<comment type="caution">
    <text evidence="2">The sequence shown here is derived from an EMBL/GenBank/DDBJ whole genome shotgun (WGS) entry which is preliminary data.</text>
</comment>
<name>A0A0V1C4S8_TRIBR</name>